<dbReference type="Gene3D" id="3.40.710.10">
    <property type="entry name" value="DD-peptidase/beta-lactamase superfamily"/>
    <property type="match status" value="2"/>
</dbReference>
<dbReference type="NCBIfam" id="TIGR00666">
    <property type="entry name" value="PBP4"/>
    <property type="match status" value="1"/>
</dbReference>
<keyword evidence="3" id="KW-0645">Protease</keyword>
<comment type="similarity">
    <text evidence="1">Belongs to the peptidase S13 family.</text>
</comment>
<dbReference type="SUPFAM" id="SSF56601">
    <property type="entry name" value="beta-lactamase/transpeptidase-like"/>
    <property type="match status" value="1"/>
</dbReference>
<accession>A0A2A9EGD4</accession>
<dbReference type="Proteomes" id="UP000221394">
    <property type="component" value="Unassembled WGS sequence"/>
</dbReference>
<keyword evidence="2" id="KW-0378">Hydrolase</keyword>
<organism evidence="3 4">
    <name type="scientific">Flavimobilis soli</name>
    <dbReference type="NCBI Taxonomy" id="442709"/>
    <lineage>
        <taxon>Bacteria</taxon>
        <taxon>Bacillati</taxon>
        <taxon>Actinomycetota</taxon>
        <taxon>Actinomycetes</taxon>
        <taxon>Micrococcales</taxon>
        <taxon>Jonesiaceae</taxon>
        <taxon>Flavimobilis</taxon>
    </lineage>
</organism>
<dbReference type="RefSeq" id="WP_098458370.1">
    <property type="nucleotide sequence ID" value="NZ_PDJH01000001.1"/>
</dbReference>
<dbReference type="PANTHER" id="PTHR30023:SF0">
    <property type="entry name" value="PENICILLIN-SENSITIVE CARBOXYPEPTIDASE A"/>
    <property type="match status" value="1"/>
</dbReference>
<dbReference type="InterPro" id="IPR000667">
    <property type="entry name" value="Peptidase_S13"/>
</dbReference>
<reference evidence="3 4" key="1">
    <citation type="submission" date="2017-10" db="EMBL/GenBank/DDBJ databases">
        <title>Sequencing the genomes of 1000 actinobacteria strains.</title>
        <authorList>
            <person name="Klenk H.-P."/>
        </authorList>
    </citation>
    <scope>NUCLEOTIDE SEQUENCE [LARGE SCALE GENOMIC DNA]</scope>
    <source>
        <strain evidence="3 4">DSM 21574</strain>
    </source>
</reference>
<proteinExistence type="inferred from homology"/>
<dbReference type="InterPro" id="IPR012338">
    <property type="entry name" value="Beta-lactam/transpept-like"/>
</dbReference>
<dbReference type="GO" id="GO:0000270">
    <property type="term" value="P:peptidoglycan metabolic process"/>
    <property type="evidence" value="ECO:0007669"/>
    <property type="project" value="TreeGrafter"/>
</dbReference>
<evidence type="ECO:0000313" key="3">
    <source>
        <dbReference type="EMBL" id="PFG37302.1"/>
    </source>
</evidence>
<comment type="caution">
    <text evidence="3">The sequence shown here is derived from an EMBL/GenBank/DDBJ whole genome shotgun (WGS) entry which is preliminary data.</text>
</comment>
<name>A0A2A9EGD4_9MICO</name>
<dbReference type="GO" id="GO:0004185">
    <property type="term" value="F:serine-type carboxypeptidase activity"/>
    <property type="evidence" value="ECO:0007669"/>
    <property type="project" value="InterPro"/>
</dbReference>
<dbReference type="OrthoDB" id="56883at2"/>
<keyword evidence="3" id="KW-0121">Carboxypeptidase</keyword>
<gene>
    <name evidence="3" type="ORF">ATL41_2057</name>
</gene>
<sequence length="471" mass="47109">MGLAARVAGLTVSFVLLAGGGYVVADITDTVPGFLTNAPVPAPAAPFPTIDGAGDLPELTAGLGPLSPDAAVPSATEVEKLVSRFVDEDDKVGPGVGVLVADALTGTGIAGTGATIGRTPASTAKLFTAAAALGSPGPDHTLDTRTVLGAGEQLYLVGGGDMMLAAGRGDASAVNGRAGLADLAAQTAQSLKLAGIDAVTLRLDDSFFSGPTVSPTWDKRNVEAGYVAPVTALAVDVGRRTEGEYVPRFADPSLSAAQKFAAALSEVGITVNGTVSRAAAPADGDETGRVSSAPLSEVVAYFLQTSDNTITEVVGRVVAAEAGLPASFEGATAAVLAAVGRLGVDTSTVRLADCSGLGDGSSVQPIVLVNLLLKIVSPDNPHLRDLAVSLPVAGLSGTLHERFTVSPARGLVRAKTGSLPGVTSLAGTTVTKDGRLLVFVVMADKVPDGASWNARATVDAFTTRLTSCGCS</sequence>
<dbReference type="Pfam" id="PF02113">
    <property type="entry name" value="Peptidase_S13"/>
    <property type="match status" value="2"/>
</dbReference>
<dbReference type="GO" id="GO:0006508">
    <property type="term" value="P:proteolysis"/>
    <property type="evidence" value="ECO:0007669"/>
    <property type="project" value="InterPro"/>
</dbReference>
<protein>
    <submittedName>
        <fullName evidence="3">D-alanyl-D-alanine carboxypeptidase/D-alanyl-D-alanine-endopeptidase (Penicillin-binding protein 4)</fullName>
    </submittedName>
</protein>
<evidence type="ECO:0000313" key="4">
    <source>
        <dbReference type="Proteomes" id="UP000221394"/>
    </source>
</evidence>
<evidence type="ECO:0000256" key="2">
    <source>
        <dbReference type="ARBA" id="ARBA00022801"/>
    </source>
</evidence>
<keyword evidence="4" id="KW-1185">Reference proteome</keyword>
<dbReference type="PRINTS" id="PR00922">
    <property type="entry name" value="DADACBPTASE3"/>
</dbReference>
<dbReference type="AlphaFoldDB" id="A0A2A9EGD4"/>
<evidence type="ECO:0000256" key="1">
    <source>
        <dbReference type="ARBA" id="ARBA00006096"/>
    </source>
</evidence>
<dbReference type="PANTHER" id="PTHR30023">
    <property type="entry name" value="D-ALANYL-D-ALANINE CARBOXYPEPTIDASE"/>
    <property type="match status" value="1"/>
</dbReference>
<dbReference type="EMBL" id="PDJH01000001">
    <property type="protein sequence ID" value="PFG37302.1"/>
    <property type="molecule type" value="Genomic_DNA"/>
</dbReference>